<dbReference type="Proteomes" id="UP000281810">
    <property type="component" value="Chromosome"/>
</dbReference>
<feature type="domain" description="Secretion system C-terminal sorting" evidence="2">
    <location>
        <begin position="380"/>
        <end position="444"/>
    </location>
</feature>
<gene>
    <name evidence="3" type="ORF">EIB74_00410</name>
</gene>
<dbReference type="InterPro" id="IPR013431">
    <property type="entry name" value="Delta_60_rpt"/>
</dbReference>
<keyword evidence="1" id="KW-0732">Signal</keyword>
<dbReference type="NCBIfam" id="TIGR02608">
    <property type="entry name" value="delta_60_rpt"/>
    <property type="match status" value="4"/>
</dbReference>
<dbReference type="Pfam" id="PF18962">
    <property type="entry name" value="Por_Secre_tail"/>
    <property type="match status" value="1"/>
</dbReference>
<sequence>MKTKLLLLLTIQIFNLYLSQKSGELDQNFYADNGLNNSVQKIIIQPDKKVLVSGIFKFFNGVSKQNFLRLNSDGKIDINFLIGESLNSNSNDWCDMILQNDGKILLTTQGKFDSQNVKSLIRINNDGTIDTGFQFDANFYISRLAITNDNKIICVGGAEKLIRLSTNGLKDESFKLDPAVKLREHIDGGGIGHVFVQNDDKIIINYGPIYDTTYINTIITMYRLNKNGEIDNTFNAPDITSVKYFKNQSDGKIIVLGKNKINNSSLFRLNNDGSLDLTFNGYSYDFLNNHNFEIDSNDDIYILNNNRVIKLNKNGEIDSNFNTNASSANNPIFTITIDDQKIYLGGAFQQYSGVTKNFLARIYKNSESLSTQNIVSENILYPNPFNSNVYISEKILKIEIYDFNGRLIKNIDKIEKNSDFSYLKKGEYIFVLFDGKTKKSVKMIKK</sequence>
<proteinExistence type="predicted"/>
<dbReference type="SUPFAM" id="SSF101898">
    <property type="entry name" value="NHL repeat"/>
    <property type="match status" value="1"/>
</dbReference>
<keyword evidence="4" id="KW-1185">Reference proteome</keyword>
<organism evidence="3 4">
    <name type="scientific">Epilithonimonas vandammei</name>
    <dbReference type="NCBI Taxonomy" id="2487072"/>
    <lineage>
        <taxon>Bacteria</taxon>
        <taxon>Pseudomonadati</taxon>
        <taxon>Bacteroidota</taxon>
        <taxon>Flavobacteriia</taxon>
        <taxon>Flavobacteriales</taxon>
        <taxon>Weeksellaceae</taxon>
        <taxon>Chryseobacterium group</taxon>
        <taxon>Epilithonimonas</taxon>
    </lineage>
</organism>
<evidence type="ECO:0000313" key="4">
    <source>
        <dbReference type="Proteomes" id="UP000281810"/>
    </source>
</evidence>
<dbReference type="Pfam" id="PF17164">
    <property type="entry name" value="DUF5122"/>
    <property type="match status" value="4"/>
</dbReference>
<reference evidence="4" key="1">
    <citation type="submission" date="2018-11" db="EMBL/GenBank/DDBJ databases">
        <title>Proposal to divide the Flavobacteriaceae and reorganize its genera based on Amino Acid Identity values calculated from whole genome sequences.</title>
        <authorList>
            <person name="Nicholson A.C."/>
            <person name="Gulvik C.A."/>
            <person name="Whitney A.M."/>
            <person name="Humrighouse B.W."/>
            <person name="Bell M."/>
            <person name="Holmes B."/>
            <person name="Steigerwalt A.B."/>
            <person name="Villarma A."/>
            <person name="Sheth M."/>
            <person name="Batra D."/>
            <person name="Pryor J."/>
            <person name="Bernardet J.-F."/>
            <person name="Hugo C."/>
            <person name="Kampfer P."/>
            <person name="Newman J.D."/>
            <person name="McQuiston J.R."/>
        </authorList>
    </citation>
    <scope>NUCLEOTIDE SEQUENCE [LARGE SCALE GENOMIC DNA]</scope>
    <source>
        <strain evidence="4">F5649</strain>
    </source>
</reference>
<evidence type="ECO:0000313" key="3">
    <source>
        <dbReference type="EMBL" id="AZI38518.1"/>
    </source>
</evidence>
<dbReference type="RefSeq" id="WP_124800865.1">
    <property type="nucleotide sequence ID" value="NZ_CP034161.1"/>
</dbReference>
<dbReference type="InterPro" id="IPR026444">
    <property type="entry name" value="Secre_tail"/>
</dbReference>
<protein>
    <submittedName>
        <fullName evidence="3">T9SS C-terminal target domain-containing protein</fullName>
    </submittedName>
</protein>
<evidence type="ECO:0000256" key="1">
    <source>
        <dbReference type="ARBA" id="ARBA00022729"/>
    </source>
</evidence>
<dbReference type="Gene3D" id="2.80.10.50">
    <property type="match status" value="4"/>
</dbReference>
<dbReference type="AlphaFoldDB" id="A0A3G8Y024"/>
<dbReference type="OrthoDB" id="9805017at2"/>
<dbReference type="EMBL" id="CP034161">
    <property type="protein sequence ID" value="AZI38518.1"/>
    <property type="molecule type" value="Genomic_DNA"/>
</dbReference>
<name>A0A3G8Y024_9FLAO</name>
<dbReference type="NCBIfam" id="TIGR04183">
    <property type="entry name" value="Por_Secre_tail"/>
    <property type="match status" value="1"/>
</dbReference>
<accession>A0A3G8Y024</accession>
<evidence type="ECO:0000259" key="2">
    <source>
        <dbReference type="Pfam" id="PF18962"/>
    </source>
</evidence>